<proteinExistence type="predicted"/>
<accession>A0A0E0CKY5</accession>
<keyword evidence="2" id="KW-1185">Reference proteome</keyword>
<name>A0A0E0CKY5_9ORYZ</name>
<reference evidence="1" key="2">
    <citation type="submission" date="2018-05" db="EMBL/GenBank/DDBJ databases">
        <title>OmerRS3 (Oryza meridionalis Reference Sequence Version 3).</title>
        <authorList>
            <person name="Zhang J."/>
            <person name="Kudrna D."/>
            <person name="Lee S."/>
            <person name="Talag J."/>
            <person name="Welchert J."/>
            <person name="Wing R.A."/>
        </authorList>
    </citation>
    <scope>NUCLEOTIDE SEQUENCE [LARGE SCALE GENOMIC DNA]</scope>
    <source>
        <strain evidence="1">cv. OR44</strain>
    </source>
</reference>
<dbReference type="HOGENOM" id="CLU_1707106_0_0_1"/>
<protein>
    <submittedName>
        <fullName evidence="1">Uncharacterized protein</fullName>
    </submittedName>
</protein>
<organism evidence="1">
    <name type="scientific">Oryza meridionalis</name>
    <dbReference type="NCBI Taxonomy" id="40149"/>
    <lineage>
        <taxon>Eukaryota</taxon>
        <taxon>Viridiplantae</taxon>
        <taxon>Streptophyta</taxon>
        <taxon>Embryophyta</taxon>
        <taxon>Tracheophyta</taxon>
        <taxon>Spermatophyta</taxon>
        <taxon>Magnoliopsida</taxon>
        <taxon>Liliopsida</taxon>
        <taxon>Poales</taxon>
        <taxon>Poaceae</taxon>
        <taxon>BOP clade</taxon>
        <taxon>Oryzoideae</taxon>
        <taxon>Oryzeae</taxon>
        <taxon>Oryzinae</taxon>
        <taxon>Oryza</taxon>
    </lineage>
</organism>
<sequence>MSTFRPKLENLARLCRALTCKAKLSLFLRLREEEERIKYIELGSKQDKFQTEGTNGGSSYITAFNGGGRRSAVLSTTPVAAWPAASVRGGRRIKRQATELVALSGEDLLRRRSRIPFAMPPPSLRGEASSSSELVADTELLFLYSDEEEGRTAD</sequence>
<reference evidence="1" key="1">
    <citation type="submission" date="2015-04" db="UniProtKB">
        <authorList>
            <consortium name="EnsemblPlants"/>
        </authorList>
    </citation>
    <scope>IDENTIFICATION</scope>
</reference>
<dbReference type="AlphaFoldDB" id="A0A0E0CKY5"/>
<dbReference type="Gramene" id="OMERI02G17750.1">
    <property type="protein sequence ID" value="OMERI02G17750.1"/>
    <property type="gene ID" value="OMERI02G17750"/>
</dbReference>
<dbReference type="Proteomes" id="UP000008021">
    <property type="component" value="Chromosome 2"/>
</dbReference>
<dbReference type="EnsemblPlants" id="OMERI02G17750.1">
    <property type="protein sequence ID" value="OMERI02G17750.1"/>
    <property type="gene ID" value="OMERI02G17750"/>
</dbReference>
<evidence type="ECO:0000313" key="1">
    <source>
        <dbReference type="EnsemblPlants" id="OMERI02G17750.1"/>
    </source>
</evidence>
<evidence type="ECO:0000313" key="2">
    <source>
        <dbReference type="Proteomes" id="UP000008021"/>
    </source>
</evidence>